<keyword evidence="2" id="KW-1185">Reference proteome</keyword>
<name>A0A418VHQ5_9DEIO</name>
<organism evidence="1 2">
    <name type="scientific">Deinococcus cavernae</name>
    <dbReference type="NCBI Taxonomy" id="2320857"/>
    <lineage>
        <taxon>Bacteria</taxon>
        <taxon>Thermotogati</taxon>
        <taxon>Deinococcota</taxon>
        <taxon>Deinococci</taxon>
        <taxon>Deinococcales</taxon>
        <taxon>Deinococcaceae</taxon>
        <taxon>Deinococcus</taxon>
    </lineage>
</organism>
<sequence length="429" mass="48411">MKTGRPLQPQELSDLERERLTNLYMEYGGWTVEEAKKYLPSPRIRDFLKAGILVWQGTEMGAVILLGTLGRQAVFGVGSGCVNLDSQVNRAYRRLAVQQLGWRVLEASELGFELPESLASRRLFFCETGAGLALVGGQLTGNGYSSSYLRQLLVRYRSTALAYGFKLTILMPGKRRGQSLARRFGEALDVVHVLPDVGEGRQIRRVTAPARQETRTPEGPYLAGEAWRDDPHLSTLPGLIRQTLQLSRAQRIEQAMAALECDDVMTAAQLRRFYALSPQDLPGVYQVPTVICPVPTQRANEVNINFLTLSKSLSGKSNFVLCHRCGTGHMRHLLNLPPDLERYQLEPRSRLKYEEPDAIWEPQEGTQYALEYDHGTYSPLTIGRKIDTFQDRQFAGIVWGVGSPQRQRNLQAKIGPELYRPVLLVEWWR</sequence>
<evidence type="ECO:0000313" key="2">
    <source>
        <dbReference type="Proteomes" id="UP000286287"/>
    </source>
</evidence>
<protein>
    <submittedName>
        <fullName evidence="1">Uncharacterized protein</fullName>
    </submittedName>
</protein>
<dbReference type="OrthoDB" id="65413at2"/>
<dbReference type="AlphaFoldDB" id="A0A418VHQ5"/>
<reference evidence="1 2" key="1">
    <citation type="submission" date="2018-09" db="EMBL/GenBank/DDBJ databases">
        <authorList>
            <person name="Zhu H."/>
        </authorList>
    </citation>
    <scope>NUCLEOTIDE SEQUENCE [LARGE SCALE GENOMIC DNA]</scope>
    <source>
        <strain evidence="1 2">K2S05-167</strain>
    </source>
</reference>
<evidence type="ECO:0000313" key="1">
    <source>
        <dbReference type="EMBL" id="RJF75658.1"/>
    </source>
</evidence>
<proteinExistence type="predicted"/>
<dbReference type="Proteomes" id="UP000286287">
    <property type="component" value="Unassembled WGS sequence"/>
</dbReference>
<accession>A0A418VHQ5</accession>
<dbReference type="EMBL" id="QYUJ01000004">
    <property type="protein sequence ID" value="RJF75658.1"/>
    <property type="molecule type" value="Genomic_DNA"/>
</dbReference>
<gene>
    <name evidence="1" type="ORF">D3875_01010</name>
</gene>
<comment type="caution">
    <text evidence="1">The sequence shown here is derived from an EMBL/GenBank/DDBJ whole genome shotgun (WGS) entry which is preliminary data.</text>
</comment>
<dbReference type="RefSeq" id="WP_119760225.1">
    <property type="nucleotide sequence ID" value="NZ_QYUJ01000004.1"/>
</dbReference>